<dbReference type="Proteomes" id="UP000677228">
    <property type="component" value="Unassembled WGS sequence"/>
</dbReference>
<name>A0A8S2RT86_9BILA</name>
<dbReference type="AlphaFoldDB" id="A0A8S2RT86"/>
<feature type="compositionally biased region" description="Polar residues" evidence="1">
    <location>
        <begin position="608"/>
        <end position="640"/>
    </location>
</feature>
<feature type="compositionally biased region" description="Low complexity" evidence="1">
    <location>
        <begin position="475"/>
        <end position="489"/>
    </location>
</feature>
<evidence type="ECO:0000313" key="3">
    <source>
        <dbReference type="EMBL" id="CAF4178315.1"/>
    </source>
</evidence>
<feature type="region of interest" description="Disordered" evidence="1">
    <location>
        <begin position="440"/>
        <end position="510"/>
    </location>
</feature>
<feature type="compositionally biased region" description="Basic and acidic residues" evidence="1">
    <location>
        <begin position="156"/>
        <end position="168"/>
    </location>
</feature>
<feature type="compositionally biased region" description="Polar residues" evidence="1">
    <location>
        <begin position="278"/>
        <end position="288"/>
    </location>
</feature>
<feature type="compositionally biased region" description="Polar residues" evidence="1">
    <location>
        <begin position="333"/>
        <end position="344"/>
    </location>
</feature>
<feature type="compositionally biased region" description="Polar residues" evidence="1">
    <location>
        <begin position="490"/>
        <end position="503"/>
    </location>
</feature>
<organism evidence="3 4">
    <name type="scientific">Didymodactylos carnosus</name>
    <dbReference type="NCBI Taxonomy" id="1234261"/>
    <lineage>
        <taxon>Eukaryota</taxon>
        <taxon>Metazoa</taxon>
        <taxon>Spiralia</taxon>
        <taxon>Gnathifera</taxon>
        <taxon>Rotifera</taxon>
        <taxon>Eurotatoria</taxon>
        <taxon>Bdelloidea</taxon>
        <taxon>Philodinida</taxon>
        <taxon>Philodinidae</taxon>
        <taxon>Didymodactylos</taxon>
    </lineage>
</organism>
<feature type="compositionally biased region" description="Polar residues" evidence="1">
    <location>
        <begin position="207"/>
        <end position="237"/>
    </location>
</feature>
<reference evidence="3" key="1">
    <citation type="submission" date="2021-02" db="EMBL/GenBank/DDBJ databases">
        <authorList>
            <person name="Nowell W R."/>
        </authorList>
    </citation>
    <scope>NUCLEOTIDE SEQUENCE</scope>
</reference>
<proteinExistence type="predicted"/>
<feature type="compositionally biased region" description="Low complexity" evidence="1">
    <location>
        <begin position="71"/>
        <end position="81"/>
    </location>
</feature>
<feature type="compositionally biased region" description="Low complexity" evidence="1">
    <location>
        <begin position="169"/>
        <end position="180"/>
    </location>
</feature>
<feature type="region of interest" description="Disordered" evidence="1">
    <location>
        <begin position="525"/>
        <end position="554"/>
    </location>
</feature>
<feature type="compositionally biased region" description="Low complexity" evidence="1">
    <location>
        <begin position="305"/>
        <end position="315"/>
    </location>
</feature>
<gene>
    <name evidence="2" type="ORF">OVA965_LOCUS31586</name>
    <name evidence="3" type="ORF">TMI583_LOCUS32421</name>
</gene>
<feature type="region of interest" description="Disordered" evidence="1">
    <location>
        <begin position="1"/>
        <end position="426"/>
    </location>
</feature>
<dbReference type="EMBL" id="CAJOBA010045542">
    <property type="protein sequence ID" value="CAF4178315.1"/>
    <property type="molecule type" value="Genomic_DNA"/>
</dbReference>
<feature type="compositionally biased region" description="Polar residues" evidence="1">
    <location>
        <begin position="107"/>
        <end position="116"/>
    </location>
</feature>
<comment type="caution">
    <text evidence="3">The sequence shown here is derived from an EMBL/GenBank/DDBJ whole genome shotgun (WGS) entry which is preliminary data.</text>
</comment>
<dbReference type="Proteomes" id="UP000682733">
    <property type="component" value="Unassembled WGS sequence"/>
</dbReference>
<protein>
    <submittedName>
        <fullName evidence="3">Uncharacterized protein</fullName>
    </submittedName>
</protein>
<feature type="compositionally biased region" description="Polar residues" evidence="1">
    <location>
        <begin position="406"/>
        <end position="426"/>
    </location>
</feature>
<accession>A0A8S2RT86</accession>
<dbReference type="EMBL" id="CAJNOK010023876">
    <property type="protein sequence ID" value="CAF1369044.1"/>
    <property type="molecule type" value="Genomic_DNA"/>
</dbReference>
<feature type="compositionally biased region" description="Polar residues" evidence="1">
    <location>
        <begin position="351"/>
        <end position="370"/>
    </location>
</feature>
<sequence>MSRNQRRSSSHSESDASVEESADVSHKSPKSNQDSWYDVKTPNDYEQNEEQFSSPITVLREVNEGQYTGPSAATATSVSDSDTSDSETVDTTGIGNNRLRASEHEQQSNTPQTQKTVPEWVNPYWDKNRDATTSVQSPWDNPYWRKNDADSTLIDNRGKIDNSHEDKQSSFSNSDNQVSSTYRKADDSKKPASTQPQYENLPRNLFQGPNMNYDAQSGKNNQSGEYQTSTNSSTWNNPYWDKSGKVNQTIKPSEQVDEKQSNFNSKQEVWGNPYWDRSNINQQSKLNASKNKSTSSPHSHHHSHLQQSHSLSSRQKSWENPYWNKQSSHDRSPSSNIQPSTKWTNPYWDRSNVNQQSKLNGSKSKVTSGPHSHHHSHLQQSHSLSSREKPWENPYWNKQSSHDRSSSSNAQPSTKGTKQQEQPKNNYQTTVYHDIEQTKAWIEDDTSPHNAPPIPSYFERIYPPPQPNEDKRSPSKPQKQHQQQQIRPSNSDNSNLPVTSKGSETIRYDAKPHMLNRATEMYPPVKESTDHQNLSESQPGAQEESSSSSTTNNNKIKNITLAEIEPQKYNYNSNLSTNSYTFTADDIETIQEALKLLQSNPDALPIFNETTPTSTERTQAPAPTSPHQQQIISSAQTPPL</sequence>
<evidence type="ECO:0000313" key="4">
    <source>
        <dbReference type="Proteomes" id="UP000682733"/>
    </source>
</evidence>
<evidence type="ECO:0000313" key="2">
    <source>
        <dbReference type="EMBL" id="CAF1369044.1"/>
    </source>
</evidence>
<feature type="compositionally biased region" description="Low complexity" evidence="1">
    <location>
        <begin position="545"/>
        <end position="554"/>
    </location>
</feature>
<feature type="region of interest" description="Disordered" evidence="1">
    <location>
        <begin position="603"/>
        <end position="640"/>
    </location>
</feature>
<feature type="compositionally biased region" description="Polar residues" evidence="1">
    <location>
        <begin position="531"/>
        <end position="544"/>
    </location>
</feature>
<evidence type="ECO:0000256" key="1">
    <source>
        <dbReference type="SAM" id="MobiDB-lite"/>
    </source>
</evidence>